<comment type="caution">
    <text evidence="3">The sequence shown here is derived from an EMBL/GenBank/DDBJ whole genome shotgun (WGS) entry which is preliminary data.</text>
</comment>
<dbReference type="NCBIfam" id="NF005761">
    <property type="entry name" value="PRK07588.1"/>
    <property type="match status" value="1"/>
</dbReference>
<keyword evidence="1" id="KW-0472">Membrane</keyword>
<dbReference type="EMBL" id="NRGP01000014">
    <property type="protein sequence ID" value="PCC46546.1"/>
    <property type="molecule type" value="Genomic_DNA"/>
</dbReference>
<evidence type="ECO:0000259" key="2">
    <source>
        <dbReference type="Pfam" id="PF01494"/>
    </source>
</evidence>
<dbReference type="InterPro" id="IPR051704">
    <property type="entry name" value="FAD_aromatic-hydroxylase"/>
</dbReference>
<protein>
    <submittedName>
        <fullName evidence="4">FAD-binding domain</fullName>
    </submittedName>
</protein>
<dbReference type="InterPro" id="IPR002938">
    <property type="entry name" value="FAD-bd"/>
</dbReference>
<dbReference type="PANTHER" id="PTHR46865">
    <property type="entry name" value="OXIDOREDUCTASE-RELATED"/>
    <property type="match status" value="1"/>
</dbReference>
<keyword evidence="1" id="KW-1133">Transmembrane helix</keyword>
<reference evidence="4 6" key="2">
    <citation type="submission" date="2018-10" db="EMBL/GenBank/DDBJ databases">
        <title>Brevibacterium genomes from Austrain hard cheese rinds.</title>
        <authorList>
            <person name="Anast J.M."/>
            <person name="Dzieciol M."/>
            <person name="Schultz D.L."/>
            <person name="Mann E."/>
            <person name="Wagner M."/>
            <person name="Schmitz-Esser S."/>
        </authorList>
    </citation>
    <scope>NUCLEOTIDE SEQUENCE [LARGE SCALE GENOMIC DNA]</scope>
    <source>
        <strain evidence="4 6">L261</strain>
    </source>
</reference>
<dbReference type="PRINTS" id="PR00420">
    <property type="entry name" value="RNGMNOXGNASE"/>
</dbReference>
<dbReference type="Proteomes" id="UP000217564">
    <property type="component" value="Unassembled WGS sequence"/>
</dbReference>
<dbReference type="EMBL" id="RHFF01000002">
    <property type="protein sequence ID" value="TGD40114.1"/>
    <property type="molecule type" value="Genomic_DNA"/>
</dbReference>
<dbReference type="Proteomes" id="UP000297736">
    <property type="component" value="Unassembled WGS sequence"/>
</dbReference>
<sequence>MANHQSAGRQKMRVLIVGAGIAGSTLAYWLQRAGHELTLLERSHDLRRGGYLIDFWGTGFDVAERMGLVPRLRREGYDLTEVRDVASDGHSVASLDPQRIAAGASGRYVSILRSDLAAAIYDSLDGGVETIFGDTVTRLMEGERSVSVEFDHAAPREFDLVVGADGLHSQVRKLAFGAESNFERDLGIAVAAFDVTGYRPRDELVAVMHAEVGFQAIRVALRDDITMFMLTFRHHGPVPVDDVSAQQELLRTSLADAGWEIPEILRQLPRARTLYLDRASQIRMPTWTSGRVALIGDAAASPSLLAGQGSALAMVEAYVLAAELAATPGDHRRAFDAYERRLTPMIASKQDAAHGLGIVFAPANRRDLLLLRSVGMKLMNIRPLAGLMLGRSLRDQAGLPTWPGR</sequence>
<accession>A0A2A3Z4Q3</accession>
<organism evidence="3 5">
    <name type="scientific">Brevibacterium aurantiacum</name>
    <dbReference type="NCBI Taxonomy" id="273384"/>
    <lineage>
        <taxon>Bacteria</taxon>
        <taxon>Bacillati</taxon>
        <taxon>Actinomycetota</taxon>
        <taxon>Actinomycetes</taxon>
        <taxon>Micrococcales</taxon>
        <taxon>Brevibacteriaceae</taxon>
        <taxon>Brevibacterium</taxon>
    </lineage>
</organism>
<dbReference type="Gene3D" id="3.50.50.60">
    <property type="entry name" value="FAD/NAD(P)-binding domain"/>
    <property type="match status" value="1"/>
</dbReference>
<proteinExistence type="predicted"/>
<gene>
    <name evidence="3" type="ORF">CIK64_10790</name>
    <name evidence="4" type="ORF">EB834_02595</name>
</gene>
<evidence type="ECO:0000313" key="4">
    <source>
        <dbReference type="EMBL" id="TGD40114.1"/>
    </source>
</evidence>
<dbReference type="Pfam" id="PF01494">
    <property type="entry name" value="FAD_binding_3"/>
    <property type="match status" value="1"/>
</dbReference>
<dbReference type="InterPro" id="IPR036188">
    <property type="entry name" value="FAD/NAD-bd_sf"/>
</dbReference>
<evidence type="ECO:0000313" key="5">
    <source>
        <dbReference type="Proteomes" id="UP000217564"/>
    </source>
</evidence>
<dbReference type="GO" id="GO:0071949">
    <property type="term" value="F:FAD binding"/>
    <property type="evidence" value="ECO:0007669"/>
    <property type="project" value="InterPro"/>
</dbReference>
<dbReference type="SUPFAM" id="SSF51905">
    <property type="entry name" value="FAD/NAD(P)-binding domain"/>
    <property type="match status" value="1"/>
</dbReference>
<dbReference type="Gene3D" id="3.30.9.10">
    <property type="entry name" value="D-Amino Acid Oxidase, subunit A, domain 2"/>
    <property type="match status" value="1"/>
</dbReference>
<feature type="transmembrane region" description="Helical" evidence="1">
    <location>
        <begin position="12"/>
        <end position="30"/>
    </location>
</feature>
<keyword evidence="1" id="KW-0812">Transmembrane</keyword>
<name>A0A2A3Z4Q3_BREAU</name>
<evidence type="ECO:0000313" key="6">
    <source>
        <dbReference type="Proteomes" id="UP000297736"/>
    </source>
</evidence>
<evidence type="ECO:0000313" key="3">
    <source>
        <dbReference type="EMBL" id="PCC46546.1"/>
    </source>
</evidence>
<feature type="domain" description="FAD-binding" evidence="2">
    <location>
        <begin position="12"/>
        <end position="345"/>
    </location>
</feature>
<reference evidence="3 5" key="1">
    <citation type="journal article" date="2017" name="Elife">
        <title>Extensive horizontal gene transfer in cheese-associated bacteria.</title>
        <authorList>
            <person name="Bonham K.S."/>
            <person name="Wolfe B.E."/>
            <person name="Dutton R.J."/>
        </authorList>
    </citation>
    <scope>NUCLEOTIDE SEQUENCE [LARGE SCALE GENOMIC DNA]</scope>
    <source>
        <strain evidence="3 5">947_7</strain>
    </source>
</reference>
<evidence type="ECO:0000256" key="1">
    <source>
        <dbReference type="SAM" id="Phobius"/>
    </source>
</evidence>
<dbReference type="AlphaFoldDB" id="A0A2A3Z4Q3"/>
<dbReference type="PANTHER" id="PTHR46865:SF8">
    <property type="entry name" value="POSSIBLE OXIDOREDUCTASE"/>
    <property type="match status" value="1"/>
</dbReference>
<dbReference type="RefSeq" id="WP_096162226.1">
    <property type="nucleotide sequence ID" value="NZ_BJME01000008.1"/>
</dbReference>